<gene>
    <name evidence="19" type="primary">lpdA</name>
    <name evidence="19" type="ORF">E6H05_01685</name>
</gene>
<comment type="similarity">
    <text evidence="2 16">Belongs to the class-I pyridine nucleotide-disulfide oxidoreductase family.</text>
</comment>
<keyword evidence="5" id="KW-0963">Cytoplasm</keyword>
<evidence type="ECO:0000256" key="1">
    <source>
        <dbReference type="ARBA" id="ARBA00004496"/>
    </source>
</evidence>
<dbReference type="Pfam" id="PF07992">
    <property type="entry name" value="Pyr_redox_2"/>
    <property type="match status" value="1"/>
</dbReference>
<feature type="domain" description="Pyridine nucleotide-disulphide oxidoreductase dimerisation" evidence="17">
    <location>
        <begin position="348"/>
        <end position="457"/>
    </location>
</feature>
<dbReference type="NCBIfam" id="TIGR01350">
    <property type="entry name" value="lipoamide_DH"/>
    <property type="match status" value="1"/>
</dbReference>
<feature type="disulfide bond" description="Redox-active" evidence="15">
    <location>
        <begin position="42"/>
        <end position="47"/>
    </location>
</feature>
<evidence type="ECO:0000256" key="15">
    <source>
        <dbReference type="PIRSR" id="PIRSR000350-4"/>
    </source>
</evidence>
<dbReference type="AlphaFoldDB" id="A0A537J066"/>
<dbReference type="InterPro" id="IPR050151">
    <property type="entry name" value="Class-I_Pyr_Nuc-Dis_Oxidored"/>
</dbReference>
<evidence type="ECO:0000256" key="9">
    <source>
        <dbReference type="ARBA" id="ARBA00023027"/>
    </source>
</evidence>
<feature type="binding site" evidence="14">
    <location>
        <position position="270"/>
    </location>
    <ligand>
        <name>NAD(+)</name>
        <dbReference type="ChEBI" id="CHEBI:57540"/>
    </ligand>
</feature>
<accession>A0A537J066</accession>
<evidence type="ECO:0000256" key="4">
    <source>
        <dbReference type="ARBA" id="ARBA00016961"/>
    </source>
</evidence>
<dbReference type="GO" id="GO:0004148">
    <property type="term" value="F:dihydrolipoyl dehydrogenase (NADH) activity"/>
    <property type="evidence" value="ECO:0007669"/>
    <property type="project" value="UniProtKB-EC"/>
</dbReference>
<feature type="binding site" evidence="14">
    <location>
        <begin position="180"/>
        <end position="187"/>
    </location>
    <ligand>
        <name>NAD(+)</name>
        <dbReference type="ChEBI" id="CHEBI:57540"/>
    </ligand>
</feature>
<evidence type="ECO:0000256" key="10">
    <source>
        <dbReference type="ARBA" id="ARBA00023157"/>
    </source>
</evidence>
<keyword evidence="14" id="KW-0547">Nucleotide-binding</keyword>
<dbReference type="PANTHER" id="PTHR22912:SF217">
    <property type="entry name" value="DIHYDROLIPOYL DEHYDROGENASE"/>
    <property type="match status" value="1"/>
</dbReference>
<evidence type="ECO:0000259" key="17">
    <source>
        <dbReference type="Pfam" id="PF02852"/>
    </source>
</evidence>
<evidence type="ECO:0000256" key="13">
    <source>
        <dbReference type="PIRSR" id="PIRSR000350-2"/>
    </source>
</evidence>
<comment type="catalytic activity">
    <reaction evidence="12 16">
        <text>N(6)-[(R)-dihydrolipoyl]-L-lysyl-[protein] + NAD(+) = N(6)-[(R)-lipoyl]-L-lysyl-[protein] + NADH + H(+)</text>
        <dbReference type="Rhea" id="RHEA:15045"/>
        <dbReference type="Rhea" id="RHEA-COMP:10474"/>
        <dbReference type="Rhea" id="RHEA-COMP:10475"/>
        <dbReference type="ChEBI" id="CHEBI:15378"/>
        <dbReference type="ChEBI" id="CHEBI:57540"/>
        <dbReference type="ChEBI" id="CHEBI:57945"/>
        <dbReference type="ChEBI" id="CHEBI:83099"/>
        <dbReference type="ChEBI" id="CHEBI:83100"/>
        <dbReference type="EC" id="1.8.1.4"/>
    </reaction>
</comment>
<dbReference type="InterPro" id="IPR006258">
    <property type="entry name" value="Lipoamide_DH"/>
</dbReference>
<evidence type="ECO:0000256" key="2">
    <source>
        <dbReference type="ARBA" id="ARBA00007532"/>
    </source>
</evidence>
<dbReference type="GO" id="GO:0006103">
    <property type="term" value="P:2-oxoglutarate metabolic process"/>
    <property type="evidence" value="ECO:0007669"/>
    <property type="project" value="TreeGrafter"/>
</dbReference>
<dbReference type="InterPro" id="IPR036188">
    <property type="entry name" value="FAD/NAD-bd_sf"/>
</dbReference>
<dbReference type="InterPro" id="IPR001100">
    <property type="entry name" value="Pyr_nuc-diS_OxRdtase"/>
</dbReference>
<dbReference type="InterPro" id="IPR004099">
    <property type="entry name" value="Pyr_nucl-diS_OxRdtase_dimer"/>
</dbReference>
<evidence type="ECO:0000256" key="14">
    <source>
        <dbReference type="PIRSR" id="PIRSR000350-3"/>
    </source>
</evidence>
<reference evidence="19 20" key="1">
    <citation type="journal article" date="2019" name="Nat. Microbiol.">
        <title>Mediterranean grassland soil C-N compound turnover is dependent on rainfall and depth, and is mediated by genomically divergent microorganisms.</title>
        <authorList>
            <person name="Diamond S."/>
            <person name="Andeer P.F."/>
            <person name="Li Z."/>
            <person name="Crits-Christoph A."/>
            <person name="Burstein D."/>
            <person name="Anantharaman K."/>
            <person name="Lane K.R."/>
            <person name="Thomas B.C."/>
            <person name="Pan C."/>
            <person name="Northen T.R."/>
            <person name="Banfield J.F."/>
        </authorList>
    </citation>
    <scope>NUCLEOTIDE SEQUENCE [LARGE SCALE GENOMIC DNA]</scope>
    <source>
        <strain evidence="19">NP_8</strain>
    </source>
</reference>
<keyword evidence="11 16" id="KW-0676">Redox-active center</keyword>
<comment type="subcellular location">
    <subcellularLocation>
        <location evidence="1">Cytoplasm</location>
    </subcellularLocation>
</comment>
<dbReference type="Gene3D" id="3.30.390.30">
    <property type="match status" value="1"/>
</dbReference>
<dbReference type="SUPFAM" id="SSF51905">
    <property type="entry name" value="FAD/NAD(P)-binding domain"/>
    <property type="match status" value="1"/>
</dbReference>
<keyword evidence="10" id="KW-1015">Disulfide bond</keyword>
<comment type="miscellaneous">
    <text evidence="16">The active site is a redox-active disulfide bond.</text>
</comment>
<dbReference type="InterPro" id="IPR023753">
    <property type="entry name" value="FAD/NAD-binding_dom"/>
</dbReference>
<evidence type="ECO:0000259" key="18">
    <source>
        <dbReference type="Pfam" id="PF07992"/>
    </source>
</evidence>
<evidence type="ECO:0000256" key="3">
    <source>
        <dbReference type="ARBA" id="ARBA00012608"/>
    </source>
</evidence>
<name>A0A537J066_9BACT</name>
<organism evidence="19 20">
    <name type="scientific">Candidatus Segetimicrobium genomatis</name>
    <dbReference type="NCBI Taxonomy" id="2569760"/>
    <lineage>
        <taxon>Bacteria</taxon>
        <taxon>Bacillati</taxon>
        <taxon>Candidatus Sysuimicrobiota</taxon>
        <taxon>Candidatus Sysuimicrobiia</taxon>
        <taxon>Candidatus Sysuimicrobiales</taxon>
        <taxon>Candidatus Segetimicrobiaceae</taxon>
        <taxon>Candidatus Segetimicrobium</taxon>
    </lineage>
</organism>
<evidence type="ECO:0000313" key="20">
    <source>
        <dbReference type="Proteomes" id="UP000318834"/>
    </source>
</evidence>
<dbReference type="GO" id="GO:0050660">
    <property type="term" value="F:flavin adenine dinucleotide binding"/>
    <property type="evidence" value="ECO:0007669"/>
    <property type="project" value="InterPro"/>
</dbReference>
<dbReference type="Proteomes" id="UP000318834">
    <property type="component" value="Unassembled WGS sequence"/>
</dbReference>
<comment type="cofactor">
    <cofactor evidence="14 16">
        <name>FAD</name>
        <dbReference type="ChEBI" id="CHEBI:57692"/>
    </cofactor>
    <text evidence="14 16">Binds 1 FAD per subunit.</text>
</comment>
<evidence type="ECO:0000256" key="16">
    <source>
        <dbReference type="RuleBase" id="RU003692"/>
    </source>
</evidence>
<evidence type="ECO:0000256" key="8">
    <source>
        <dbReference type="ARBA" id="ARBA00023002"/>
    </source>
</evidence>
<dbReference type="PRINTS" id="PR00368">
    <property type="entry name" value="FADPNR"/>
</dbReference>
<evidence type="ECO:0000256" key="12">
    <source>
        <dbReference type="ARBA" id="ARBA00049187"/>
    </source>
</evidence>
<evidence type="ECO:0000256" key="6">
    <source>
        <dbReference type="ARBA" id="ARBA00022630"/>
    </source>
</evidence>
<comment type="caution">
    <text evidence="19">The sequence shown here is derived from an EMBL/GenBank/DDBJ whole genome shotgun (WGS) entry which is preliminary data.</text>
</comment>
<evidence type="ECO:0000256" key="11">
    <source>
        <dbReference type="ARBA" id="ARBA00023284"/>
    </source>
</evidence>
<dbReference type="EMBL" id="VBAP01000008">
    <property type="protein sequence ID" value="TMI76948.1"/>
    <property type="molecule type" value="Genomic_DNA"/>
</dbReference>
<feature type="binding site" evidence="14">
    <location>
        <position position="51"/>
    </location>
    <ligand>
        <name>FAD</name>
        <dbReference type="ChEBI" id="CHEBI:57692"/>
    </ligand>
</feature>
<feature type="active site" description="Proton acceptor" evidence="13">
    <location>
        <position position="446"/>
    </location>
</feature>
<dbReference type="SUPFAM" id="SSF55424">
    <property type="entry name" value="FAD/NAD-linked reductases, dimerisation (C-terminal) domain"/>
    <property type="match status" value="1"/>
</dbReference>
<dbReference type="PRINTS" id="PR00411">
    <property type="entry name" value="PNDRDTASEI"/>
</dbReference>
<feature type="binding site" evidence="14">
    <location>
        <position position="203"/>
    </location>
    <ligand>
        <name>NAD(+)</name>
        <dbReference type="ChEBI" id="CHEBI:57540"/>
    </ligand>
</feature>
<feature type="binding site" evidence="14">
    <location>
        <position position="114"/>
    </location>
    <ligand>
        <name>FAD</name>
        <dbReference type="ChEBI" id="CHEBI:57692"/>
    </ligand>
</feature>
<keyword evidence="7 14" id="KW-0274">FAD</keyword>
<feature type="binding site" evidence="14">
    <location>
        <position position="310"/>
    </location>
    <ligand>
        <name>FAD</name>
        <dbReference type="ChEBI" id="CHEBI:57692"/>
    </ligand>
</feature>
<keyword evidence="8 16" id="KW-0560">Oxidoreductase</keyword>
<protein>
    <recommendedName>
        <fullName evidence="4 16">Dihydrolipoyl dehydrogenase</fullName>
        <ecNumber evidence="3 16">1.8.1.4</ecNumber>
    </recommendedName>
</protein>
<dbReference type="Gene3D" id="3.50.50.60">
    <property type="entry name" value="FAD/NAD(P)-binding domain"/>
    <property type="match status" value="2"/>
</dbReference>
<feature type="binding site" evidence="14">
    <location>
        <begin position="143"/>
        <end position="145"/>
    </location>
    <ligand>
        <name>FAD</name>
        <dbReference type="ChEBI" id="CHEBI:57692"/>
    </ligand>
</feature>
<evidence type="ECO:0000256" key="7">
    <source>
        <dbReference type="ARBA" id="ARBA00022827"/>
    </source>
</evidence>
<dbReference type="PANTHER" id="PTHR22912">
    <property type="entry name" value="DISULFIDE OXIDOREDUCTASE"/>
    <property type="match status" value="1"/>
</dbReference>
<dbReference type="InterPro" id="IPR016156">
    <property type="entry name" value="FAD/NAD-linked_Rdtase_dimer_sf"/>
</dbReference>
<dbReference type="Pfam" id="PF02852">
    <property type="entry name" value="Pyr_redox_dim"/>
    <property type="match status" value="1"/>
</dbReference>
<sequence length="467" mass="49238">MPDAYDLIVIGSGPGGYVGAIRAAQLGLRVALVEREKVGGTCLHIGCIPTKAMLHTAELLEHLKDPRELGLTVDSVAVDLLAVQRRKTRVVDQLHKGVQSLMRKNKIDVFIGEGRFLSAAKIGVALADGSETELAARHVLIATGSAPRSVPGIVFDHTRIIDSTDALNLEAVPRSIAILGAGPVGVEFASLFRAFGSEVTVIELLPTLVPLEDEEIGQALERAFSRRGIKVVTQATAKAAEIGNNRVKITVGRGDQTSALEADYLLVAVGRAPVTEGLAVAEAGIALEKGAVKVDGQFRTTAAHAYAIGDVLTGQAPFRLAHVASDEAIAAVETMAGQRTHALNYDAVPRPTFCIPQVATVGLTERQAKERGHDVKVGRFSFQANSKATIEGTREGFVKVVTDTKIGELLGIHMIGPGVTELLAEGVAAKYLEATVTELGAAVHSHPTLSEALKEAALDAMGRVIHM</sequence>
<keyword evidence="6 16" id="KW-0285">Flavoprotein</keyword>
<dbReference type="EC" id="1.8.1.4" evidence="3 16"/>
<keyword evidence="9 14" id="KW-0520">NAD</keyword>
<dbReference type="PROSITE" id="PS00076">
    <property type="entry name" value="PYRIDINE_REDOX_1"/>
    <property type="match status" value="1"/>
</dbReference>
<dbReference type="PIRSF" id="PIRSF000350">
    <property type="entry name" value="Mercury_reductase_MerA"/>
    <property type="match status" value="1"/>
</dbReference>
<evidence type="ECO:0000256" key="5">
    <source>
        <dbReference type="ARBA" id="ARBA00022490"/>
    </source>
</evidence>
<evidence type="ECO:0000313" key="19">
    <source>
        <dbReference type="EMBL" id="TMI76948.1"/>
    </source>
</evidence>
<proteinExistence type="inferred from homology"/>
<dbReference type="InterPro" id="IPR012999">
    <property type="entry name" value="Pyr_OxRdtase_I_AS"/>
</dbReference>
<dbReference type="FunFam" id="3.30.390.30:FF:000001">
    <property type="entry name" value="Dihydrolipoyl dehydrogenase"/>
    <property type="match status" value="1"/>
</dbReference>
<feature type="domain" description="FAD/NAD(P)-binding" evidence="18">
    <location>
        <begin position="5"/>
        <end position="328"/>
    </location>
</feature>
<dbReference type="GO" id="GO:0005737">
    <property type="term" value="C:cytoplasm"/>
    <property type="evidence" value="ECO:0007669"/>
    <property type="project" value="UniProtKB-SubCell"/>
</dbReference>